<gene>
    <name evidence="2" type="ORF">BC008_13970</name>
    <name evidence="3" type="ORF">BC008_15970</name>
</gene>
<accession>A0A0V7ZGC3</accession>
<protein>
    <recommendedName>
        <fullName evidence="5">DZANK-type domain-containing protein</fullName>
    </recommendedName>
</protein>
<evidence type="ECO:0000313" key="4">
    <source>
        <dbReference type="Proteomes" id="UP000053372"/>
    </source>
</evidence>
<organism evidence="2 4">
    <name type="scientific">Mastigocoleus testarum BC008</name>
    <dbReference type="NCBI Taxonomy" id="371196"/>
    <lineage>
        <taxon>Bacteria</taxon>
        <taxon>Bacillati</taxon>
        <taxon>Cyanobacteriota</taxon>
        <taxon>Cyanophyceae</taxon>
        <taxon>Nostocales</taxon>
        <taxon>Hapalosiphonaceae</taxon>
        <taxon>Mastigocoleus</taxon>
    </lineage>
</organism>
<dbReference type="RefSeq" id="WP_058184257.1">
    <property type="nucleotide sequence ID" value="NZ_LMTZ01000127.1"/>
</dbReference>
<keyword evidence="1" id="KW-0472">Membrane</keyword>
<evidence type="ECO:0000313" key="3">
    <source>
        <dbReference type="EMBL" id="KST64140.1"/>
    </source>
</evidence>
<proteinExistence type="predicted"/>
<reference evidence="2 4" key="1">
    <citation type="journal article" date="2015" name="Genome Announc.">
        <title>Draft Genome of the Euendolithic (true boring) Cyanobacterium Mastigocoleus testarum strain BC008.</title>
        <authorList>
            <person name="Guida B.S."/>
            <person name="Garcia-Pichel F."/>
        </authorList>
    </citation>
    <scope>NUCLEOTIDE SEQUENCE [LARGE SCALE GENOMIC DNA]</scope>
    <source>
        <strain evidence="2 4">BC008</strain>
    </source>
</reference>
<dbReference type="EMBL" id="LMTZ01000127">
    <property type="protein sequence ID" value="KST64140.1"/>
    <property type="molecule type" value="Genomic_DNA"/>
</dbReference>
<feature type="transmembrane region" description="Helical" evidence="1">
    <location>
        <begin position="104"/>
        <end position="121"/>
    </location>
</feature>
<evidence type="ECO:0008006" key="5">
    <source>
        <dbReference type="Google" id="ProtNLM"/>
    </source>
</evidence>
<evidence type="ECO:0000313" key="2">
    <source>
        <dbReference type="EMBL" id="KST63566.1"/>
    </source>
</evidence>
<name>A0A0V7ZGC3_9CYAN</name>
<dbReference type="Proteomes" id="UP000053372">
    <property type="component" value="Unassembled WGS sequence"/>
</dbReference>
<comment type="caution">
    <text evidence="2">The sequence shown here is derived from an EMBL/GenBank/DDBJ whole genome shotgun (WGS) entry which is preliminary data.</text>
</comment>
<evidence type="ECO:0000256" key="1">
    <source>
        <dbReference type="SAM" id="Phobius"/>
    </source>
</evidence>
<keyword evidence="1" id="KW-1133">Transmembrane helix</keyword>
<dbReference type="EMBL" id="LMTZ01000136">
    <property type="protein sequence ID" value="KST63566.1"/>
    <property type="molecule type" value="Genomic_DNA"/>
</dbReference>
<dbReference type="AlphaFoldDB" id="A0A0V7ZGC3"/>
<sequence length="124" mass="14536">MDTTTCPRCKQHIEPQAITCPFCRTQLKAYGHPGIPLHRSTNEEYLCDTCVYHSDDTCNFPKRPYAKECTIYEDIRVQELEQKQQQEANKFSNQLIFWLKRNQFLILLLCLLLICFLFALITSG</sequence>
<keyword evidence="1" id="KW-0812">Transmembrane</keyword>
<dbReference type="OrthoDB" id="530614at2"/>
<keyword evidence="4" id="KW-1185">Reference proteome</keyword>